<dbReference type="PANTHER" id="PTHR38011">
    <property type="entry name" value="DIHYDROFOLATE REDUCTASE FAMILY PROTEIN (AFU_ORTHOLOGUE AFUA_8G06820)"/>
    <property type="match status" value="1"/>
</dbReference>
<protein>
    <submittedName>
        <fullName evidence="2">Dihydrofolate reductase family protein</fullName>
    </submittedName>
</protein>
<feature type="domain" description="Bacterial bifunctional deaminase-reductase C-terminal" evidence="1">
    <location>
        <begin position="5"/>
        <end position="170"/>
    </location>
</feature>
<comment type="caution">
    <text evidence="2">The sequence shown here is derived from an EMBL/GenBank/DDBJ whole genome shotgun (WGS) entry which is preliminary data.</text>
</comment>
<dbReference type="SUPFAM" id="SSF53597">
    <property type="entry name" value="Dihydrofolate reductase-like"/>
    <property type="match status" value="1"/>
</dbReference>
<evidence type="ECO:0000313" key="2">
    <source>
        <dbReference type="EMBL" id="MCL9685558.1"/>
    </source>
</evidence>
<proteinExistence type="predicted"/>
<accession>A0A9X2D332</accession>
<dbReference type="PANTHER" id="PTHR38011:SF11">
    <property type="entry name" value="2,5-DIAMINO-6-RIBOSYLAMINO-4(3H)-PYRIMIDINONE 5'-PHOSPHATE REDUCTASE"/>
    <property type="match status" value="1"/>
</dbReference>
<dbReference type="GO" id="GO:0008703">
    <property type="term" value="F:5-amino-6-(5-phosphoribosylamino)uracil reductase activity"/>
    <property type="evidence" value="ECO:0007669"/>
    <property type="project" value="InterPro"/>
</dbReference>
<sequence>MKCSVFIATSLDGFIAREDGSIDWLMKANTLALPGEDGGYKSFISTVDGLVMGRNSYEKVLSFDEWPYVDLPVVVMSSQPITIPEHLRACVSTTREDPVSLVNRLSKLGLKHLYIDGGVTIQGFLINNLINEMTITLIPILLGSGRSLFGSLKHDIELQHVSIRTFEGGFVQIKYRIGTSQEE</sequence>
<dbReference type="EMBL" id="JAJKBJ010000029">
    <property type="protein sequence ID" value="MCL9685558.1"/>
    <property type="molecule type" value="Genomic_DNA"/>
</dbReference>
<gene>
    <name evidence="2" type="ORF">LOX96_15755</name>
</gene>
<organism evidence="2 3">
    <name type="scientific">Legionella maioricensis</name>
    <dbReference type="NCBI Taxonomy" id="2896528"/>
    <lineage>
        <taxon>Bacteria</taxon>
        <taxon>Pseudomonadati</taxon>
        <taxon>Pseudomonadota</taxon>
        <taxon>Gammaproteobacteria</taxon>
        <taxon>Legionellales</taxon>
        <taxon>Legionellaceae</taxon>
        <taxon>Legionella</taxon>
    </lineage>
</organism>
<name>A0A9X2D332_9GAMM</name>
<dbReference type="GO" id="GO:0009231">
    <property type="term" value="P:riboflavin biosynthetic process"/>
    <property type="evidence" value="ECO:0007669"/>
    <property type="project" value="InterPro"/>
</dbReference>
<dbReference type="InterPro" id="IPR050765">
    <property type="entry name" value="Riboflavin_Biosynth_HTPR"/>
</dbReference>
<dbReference type="InterPro" id="IPR024072">
    <property type="entry name" value="DHFR-like_dom_sf"/>
</dbReference>
<dbReference type="RefSeq" id="WP_250424346.1">
    <property type="nucleotide sequence ID" value="NZ_JAJKBJ010000029.1"/>
</dbReference>
<evidence type="ECO:0000259" key="1">
    <source>
        <dbReference type="Pfam" id="PF01872"/>
    </source>
</evidence>
<dbReference type="AlphaFoldDB" id="A0A9X2D332"/>
<reference evidence="2" key="1">
    <citation type="submission" date="2021-11" db="EMBL/GenBank/DDBJ databases">
        <title>Legionella maioricencis sp. nov., a new species isolated from hot water samples in Mallorca.</title>
        <authorList>
            <person name="Crespi S."/>
            <person name="Drasar V."/>
            <person name="Salva-Serra F."/>
            <person name="Jaen-Luchoro D."/>
            <person name="Pineiro-Iglesias B."/>
            <person name="Aliaga F."/>
            <person name="Fernandez-Juarez V."/>
            <person name="Coll G."/>
            <person name="Moore E.R.B."/>
            <person name="Bennasar-Figueras A."/>
        </authorList>
    </citation>
    <scope>NUCLEOTIDE SEQUENCE</scope>
    <source>
        <strain evidence="2">HCPI-6</strain>
    </source>
</reference>
<dbReference type="Pfam" id="PF01872">
    <property type="entry name" value="RibD_C"/>
    <property type="match status" value="1"/>
</dbReference>
<dbReference type="InterPro" id="IPR002734">
    <property type="entry name" value="RibDG_C"/>
</dbReference>
<keyword evidence="3" id="KW-1185">Reference proteome</keyword>
<dbReference type="Proteomes" id="UP001139721">
    <property type="component" value="Unassembled WGS sequence"/>
</dbReference>
<dbReference type="Gene3D" id="3.40.430.10">
    <property type="entry name" value="Dihydrofolate Reductase, subunit A"/>
    <property type="match status" value="1"/>
</dbReference>
<evidence type="ECO:0000313" key="3">
    <source>
        <dbReference type="Proteomes" id="UP001139721"/>
    </source>
</evidence>